<keyword evidence="3" id="KW-0808">Transferase</keyword>
<feature type="region of interest" description="Disordered" evidence="2">
    <location>
        <begin position="61"/>
        <end position="84"/>
    </location>
</feature>
<dbReference type="InterPro" id="IPR043129">
    <property type="entry name" value="ATPase_NBD"/>
</dbReference>
<evidence type="ECO:0000256" key="1">
    <source>
        <dbReference type="ARBA" id="ARBA00006479"/>
    </source>
</evidence>
<dbReference type="AlphaFoldDB" id="A0A7X0NLI2"/>
<dbReference type="Gene3D" id="3.30.420.40">
    <property type="match status" value="2"/>
</dbReference>
<evidence type="ECO:0000256" key="2">
    <source>
        <dbReference type="SAM" id="MobiDB-lite"/>
    </source>
</evidence>
<dbReference type="Pfam" id="PF00480">
    <property type="entry name" value="ROK"/>
    <property type="match status" value="1"/>
</dbReference>
<dbReference type="Proteomes" id="UP000565579">
    <property type="component" value="Unassembled WGS sequence"/>
</dbReference>
<reference evidence="3 4" key="1">
    <citation type="submission" date="2020-08" db="EMBL/GenBank/DDBJ databases">
        <title>Sequencing the genomes of 1000 actinobacteria strains.</title>
        <authorList>
            <person name="Klenk H.-P."/>
        </authorList>
    </citation>
    <scope>NUCLEOTIDE SEQUENCE [LARGE SCALE GENOMIC DNA]</scope>
    <source>
        <strain evidence="3 4">DSM 43768</strain>
    </source>
</reference>
<comment type="similarity">
    <text evidence="1">Belongs to the ROK (NagC/XylR) family.</text>
</comment>
<dbReference type="SUPFAM" id="SSF46785">
    <property type="entry name" value="Winged helix' DNA-binding domain"/>
    <property type="match status" value="1"/>
</dbReference>
<dbReference type="Gene3D" id="1.10.10.10">
    <property type="entry name" value="Winged helix-like DNA-binding domain superfamily/Winged helix DNA-binding domain"/>
    <property type="match status" value="1"/>
</dbReference>
<proteinExistence type="inferred from homology"/>
<evidence type="ECO:0000313" key="4">
    <source>
        <dbReference type="Proteomes" id="UP000565579"/>
    </source>
</evidence>
<dbReference type="PANTHER" id="PTHR18964:SF149">
    <property type="entry name" value="BIFUNCTIONAL UDP-N-ACETYLGLUCOSAMINE 2-EPIMERASE_N-ACETYLMANNOSAMINE KINASE"/>
    <property type="match status" value="1"/>
</dbReference>
<dbReference type="RefSeq" id="WP_185100431.1">
    <property type="nucleotide sequence ID" value="NZ_JACHMI010000001.1"/>
</dbReference>
<dbReference type="InterPro" id="IPR000600">
    <property type="entry name" value="ROK"/>
</dbReference>
<dbReference type="InterPro" id="IPR036388">
    <property type="entry name" value="WH-like_DNA-bd_sf"/>
</dbReference>
<evidence type="ECO:0000313" key="3">
    <source>
        <dbReference type="EMBL" id="MBB6545613.1"/>
    </source>
</evidence>
<protein>
    <submittedName>
        <fullName evidence="3">Putative NBD/HSP70 family sugar kinase</fullName>
    </submittedName>
</protein>
<gene>
    <name evidence="3" type="ORF">HD593_000408</name>
</gene>
<organism evidence="3 4">
    <name type="scientific">Nonomuraea rubra</name>
    <dbReference type="NCBI Taxonomy" id="46180"/>
    <lineage>
        <taxon>Bacteria</taxon>
        <taxon>Bacillati</taxon>
        <taxon>Actinomycetota</taxon>
        <taxon>Actinomycetes</taxon>
        <taxon>Streptosporangiales</taxon>
        <taxon>Streptosporangiaceae</taxon>
        <taxon>Nonomuraea</taxon>
    </lineage>
</organism>
<dbReference type="PANTHER" id="PTHR18964">
    <property type="entry name" value="ROK (REPRESSOR, ORF, KINASE) FAMILY"/>
    <property type="match status" value="1"/>
</dbReference>
<dbReference type="GO" id="GO:0016301">
    <property type="term" value="F:kinase activity"/>
    <property type="evidence" value="ECO:0007669"/>
    <property type="project" value="UniProtKB-KW"/>
</dbReference>
<dbReference type="InterPro" id="IPR036390">
    <property type="entry name" value="WH_DNA-bd_sf"/>
</dbReference>
<dbReference type="EMBL" id="JACHMI010000001">
    <property type="protein sequence ID" value="MBB6545613.1"/>
    <property type="molecule type" value="Genomic_DNA"/>
</dbReference>
<keyword evidence="4" id="KW-1185">Reference proteome</keyword>
<accession>A0A7X0NLI2</accession>
<feature type="compositionally biased region" description="Gly residues" evidence="2">
    <location>
        <begin position="64"/>
        <end position="76"/>
    </location>
</feature>
<keyword evidence="3" id="KW-0418">Kinase</keyword>
<sequence length="392" mass="41335">MRQRSGDVSLLRRLNSAAILRGLRESGVATLSELARAARVSRPTAEVVMEDLLAEGWAEECGEEQGGGQGGGQGGEQGDRRRGRPARRFRFRAAAGHVVGVGVGASRLRAMVTDLDGAVVAARHVPGHPSTPAGDRLDAIADLVGAVVAEAGLTVPDVAAVGVGTTGTVDGSGRVVKSVALAGWTGLDLRAELSRRLQAPVLVENDMRLAVLAEHWRGQARGRQDVVYLFTGSRLGLGLLIGGRPHRGAHAASGEIGRQPGDHWRAYRHVTEYAISVEPGEMRSQREAAEFAIERARAGDEQAGRAVRDFARHLGEGLITVVTPLDPELVVIGGSLSKAGDLLIEPIRERFAEVCLYPPAVVASGLGGECIALGAVRLALEQAERQLFTQVS</sequence>
<name>A0A7X0NLI2_9ACTN</name>
<comment type="caution">
    <text evidence="3">The sequence shown here is derived from an EMBL/GenBank/DDBJ whole genome shotgun (WGS) entry which is preliminary data.</text>
</comment>
<dbReference type="SUPFAM" id="SSF53067">
    <property type="entry name" value="Actin-like ATPase domain"/>
    <property type="match status" value="1"/>
</dbReference>